<feature type="domain" description="Ketoreductase" evidence="3">
    <location>
        <begin position="9"/>
        <end position="188"/>
    </location>
</feature>
<gene>
    <name evidence="4" type="primary">fabG_6</name>
    <name evidence="4" type="ORF">SCA03_67750</name>
</gene>
<dbReference type="OrthoDB" id="154414at2"/>
<dbReference type="InterPro" id="IPR057326">
    <property type="entry name" value="KR_dom"/>
</dbReference>
<sequence>MSGNSLTGRAALVTGGSRGIGAAVALRLAGLGADVALTYTHHAERAGRIADRIKEAGGRALALRADLADGAAVRAAVDGTVAHFGRLDIVVNNAGVGSGGAVGTVPEAEIDRVLTANVRGAYLVAQAAAGQLGEGGRIINMGSCVGARVVFPGMSLYATSKAAMHGLTKGLARELGPRGITVNEVAPGPVDTELNPADGEGADAQAAGTALGRYGRPEEVADAVAYLAGDGGSYVTGAVLAVDGGFAA</sequence>
<dbReference type="SUPFAM" id="SSF51735">
    <property type="entry name" value="NAD(P)-binding Rossmann-fold domains"/>
    <property type="match status" value="1"/>
</dbReference>
<dbReference type="GO" id="GO:0016491">
    <property type="term" value="F:oxidoreductase activity"/>
    <property type="evidence" value="ECO:0007669"/>
    <property type="project" value="UniProtKB-KW"/>
</dbReference>
<name>A0A4Y3R9U1_STRCI</name>
<protein>
    <submittedName>
        <fullName evidence="4">3-oxoacyl-ACP reductase</fullName>
    </submittedName>
</protein>
<dbReference type="Gene3D" id="3.40.50.720">
    <property type="entry name" value="NAD(P)-binding Rossmann-like Domain"/>
    <property type="match status" value="1"/>
</dbReference>
<dbReference type="Proteomes" id="UP000319210">
    <property type="component" value="Unassembled WGS sequence"/>
</dbReference>
<accession>A0A4Y3R9U1</accession>
<evidence type="ECO:0000313" key="4">
    <source>
        <dbReference type="EMBL" id="GEB54224.1"/>
    </source>
</evidence>
<dbReference type="InterPro" id="IPR002347">
    <property type="entry name" value="SDR_fam"/>
</dbReference>
<dbReference type="AlphaFoldDB" id="A0A4Y3R9U1"/>
<keyword evidence="5" id="KW-1185">Reference proteome</keyword>
<dbReference type="PANTHER" id="PTHR43639">
    <property type="entry name" value="OXIDOREDUCTASE, SHORT-CHAIN DEHYDROGENASE/REDUCTASE FAMILY (AFU_ORTHOLOGUE AFUA_5G02870)"/>
    <property type="match status" value="1"/>
</dbReference>
<reference evidence="4 5" key="1">
    <citation type="submission" date="2019-06" db="EMBL/GenBank/DDBJ databases">
        <title>Whole genome shotgun sequence of Streptomyces cacaoi subsp. cacaoi NBRC 12748.</title>
        <authorList>
            <person name="Hosoyama A."/>
            <person name="Uohara A."/>
            <person name="Ohji S."/>
            <person name="Ichikawa N."/>
        </authorList>
    </citation>
    <scope>NUCLEOTIDE SEQUENCE [LARGE SCALE GENOMIC DNA]</scope>
    <source>
        <strain evidence="4 5">NBRC 12748</strain>
    </source>
</reference>
<evidence type="ECO:0000259" key="3">
    <source>
        <dbReference type="SMART" id="SM00822"/>
    </source>
</evidence>
<dbReference type="InterPro" id="IPR036291">
    <property type="entry name" value="NAD(P)-bd_dom_sf"/>
</dbReference>
<dbReference type="FunFam" id="3.40.50.720:FF:000084">
    <property type="entry name" value="Short-chain dehydrogenase reductase"/>
    <property type="match status" value="1"/>
</dbReference>
<proteinExistence type="inferred from homology"/>
<dbReference type="PRINTS" id="PR00080">
    <property type="entry name" value="SDRFAMILY"/>
</dbReference>
<evidence type="ECO:0000313" key="5">
    <source>
        <dbReference type="Proteomes" id="UP000319210"/>
    </source>
</evidence>
<keyword evidence="2" id="KW-0560">Oxidoreductase</keyword>
<dbReference type="EMBL" id="BJMM01000092">
    <property type="protein sequence ID" value="GEB54224.1"/>
    <property type="molecule type" value="Genomic_DNA"/>
</dbReference>
<comment type="caution">
    <text evidence="4">The sequence shown here is derived from an EMBL/GenBank/DDBJ whole genome shotgun (WGS) entry which is preliminary data.</text>
</comment>
<evidence type="ECO:0000256" key="2">
    <source>
        <dbReference type="ARBA" id="ARBA00023002"/>
    </source>
</evidence>
<dbReference type="Pfam" id="PF13561">
    <property type="entry name" value="adh_short_C2"/>
    <property type="match status" value="1"/>
</dbReference>
<dbReference type="SMART" id="SM00822">
    <property type="entry name" value="PKS_KR"/>
    <property type="match status" value="1"/>
</dbReference>
<dbReference type="PANTHER" id="PTHR43639:SF1">
    <property type="entry name" value="SHORT-CHAIN DEHYDROGENASE_REDUCTASE FAMILY PROTEIN"/>
    <property type="match status" value="1"/>
</dbReference>
<dbReference type="PRINTS" id="PR00081">
    <property type="entry name" value="GDHRDH"/>
</dbReference>
<organism evidence="4 5">
    <name type="scientific">Streptomyces cacaoi</name>
    <dbReference type="NCBI Taxonomy" id="1898"/>
    <lineage>
        <taxon>Bacteria</taxon>
        <taxon>Bacillati</taxon>
        <taxon>Actinomycetota</taxon>
        <taxon>Actinomycetes</taxon>
        <taxon>Kitasatosporales</taxon>
        <taxon>Streptomycetaceae</taxon>
        <taxon>Streptomyces</taxon>
    </lineage>
</organism>
<comment type="similarity">
    <text evidence="1">Belongs to the short-chain dehydrogenases/reductases (SDR) family.</text>
</comment>
<dbReference type="RefSeq" id="WP_086816252.1">
    <property type="nucleotide sequence ID" value="NZ_BJMM01000092.1"/>
</dbReference>
<evidence type="ECO:0000256" key="1">
    <source>
        <dbReference type="ARBA" id="ARBA00006484"/>
    </source>
</evidence>